<dbReference type="SMART" id="SM00382">
    <property type="entry name" value="AAA"/>
    <property type="match status" value="1"/>
</dbReference>
<protein>
    <submittedName>
        <fullName evidence="9">Sigma 54-interacting transcriptional regulator</fullName>
    </submittedName>
</protein>
<reference evidence="9" key="1">
    <citation type="submission" date="2020-10" db="EMBL/GenBank/DDBJ databases">
        <authorList>
            <person name="Gilroy R."/>
        </authorList>
    </citation>
    <scope>NUCLEOTIDE SEQUENCE</scope>
    <source>
        <strain evidence="9">ChiSjej4B22-8349</strain>
    </source>
</reference>
<feature type="non-terminal residue" evidence="9">
    <location>
        <position position="387"/>
    </location>
</feature>
<dbReference type="CDD" id="cd00009">
    <property type="entry name" value="AAA"/>
    <property type="match status" value="1"/>
</dbReference>
<dbReference type="PROSITE" id="PS00688">
    <property type="entry name" value="SIGMA54_INTERACT_3"/>
    <property type="match status" value="1"/>
</dbReference>
<feature type="domain" description="Sigma-54 factor interaction" evidence="7">
    <location>
        <begin position="154"/>
        <end position="383"/>
    </location>
</feature>
<dbReference type="Pfam" id="PF00989">
    <property type="entry name" value="PAS"/>
    <property type="match status" value="1"/>
</dbReference>
<proteinExistence type="predicted"/>
<evidence type="ECO:0000256" key="2">
    <source>
        <dbReference type="ARBA" id="ARBA00022840"/>
    </source>
</evidence>
<dbReference type="GO" id="GO:0003677">
    <property type="term" value="F:DNA binding"/>
    <property type="evidence" value="ECO:0007669"/>
    <property type="project" value="UniProtKB-KW"/>
</dbReference>
<dbReference type="InterPro" id="IPR003593">
    <property type="entry name" value="AAA+_ATPase"/>
</dbReference>
<dbReference type="CDD" id="cd00130">
    <property type="entry name" value="PAS"/>
    <property type="match status" value="1"/>
</dbReference>
<dbReference type="InterPro" id="IPR000014">
    <property type="entry name" value="PAS"/>
</dbReference>
<evidence type="ECO:0000259" key="7">
    <source>
        <dbReference type="PROSITE" id="PS50045"/>
    </source>
</evidence>
<dbReference type="InterPro" id="IPR058031">
    <property type="entry name" value="AAA_lid_NorR"/>
</dbReference>
<evidence type="ECO:0000259" key="8">
    <source>
        <dbReference type="PROSITE" id="PS50112"/>
    </source>
</evidence>
<dbReference type="SMART" id="SM00091">
    <property type="entry name" value="PAS"/>
    <property type="match status" value="1"/>
</dbReference>
<keyword evidence="2" id="KW-0067">ATP-binding</keyword>
<accession>A0A9D1N583</accession>
<evidence type="ECO:0000256" key="6">
    <source>
        <dbReference type="SAM" id="Coils"/>
    </source>
</evidence>
<dbReference type="PROSITE" id="PS00675">
    <property type="entry name" value="SIGMA54_INTERACT_1"/>
    <property type="match status" value="1"/>
</dbReference>
<dbReference type="PROSITE" id="PS50045">
    <property type="entry name" value="SIGMA54_INTERACT_4"/>
    <property type="match status" value="1"/>
</dbReference>
<evidence type="ECO:0000313" key="10">
    <source>
        <dbReference type="Proteomes" id="UP000824130"/>
    </source>
</evidence>
<dbReference type="InterPro" id="IPR035965">
    <property type="entry name" value="PAS-like_dom_sf"/>
</dbReference>
<name>A0A9D1N583_9FIRM</name>
<keyword evidence="5" id="KW-0804">Transcription</keyword>
<dbReference type="NCBIfam" id="TIGR00229">
    <property type="entry name" value="sensory_box"/>
    <property type="match status" value="1"/>
</dbReference>
<dbReference type="Pfam" id="PF25601">
    <property type="entry name" value="AAA_lid_14"/>
    <property type="match status" value="1"/>
</dbReference>
<dbReference type="InterPro" id="IPR025662">
    <property type="entry name" value="Sigma_54_int_dom_ATP-bd_1"/>
</dbReference>
<feature type="coiled-coil region" evidence="6">
    <location>
        <begin position="109"/>
        <end position="153"/>
    </location>
</feature>
<evidence type="ECO:0000256" key="1">
    <source>
        <dbReference type="ARBA" id="ARBA00022741"/>
    </source>
</evidence>
<keyword evidence="4" id="KW-0238">DNA-binding</keyword>
<dbReference type="FunFam" id="3.40.50.300:FF:000006">
    <property type="entry name" value="DNA-binding transcriptional regulator NtrC"/>
    <property type="match status" value="1"/>
</dbReference>
<dbReference type="Gene3D" id="3.40.50.300">
    <property type="entry name" value="P-loop containing nucleotide triphosphate hydrolases"/>
    <property type="match status" value="1"/>
</dbReference>
<organism evidence="9 10">
    <name type="scientific">Candidatus Allocopromorpha excrementipullorum</name>
    <dbReference type="NCBI Taxonomy" id="2840743"/>
    <lineage>
        <taxon>Bacteria</taxon>
        <taxon>Bacillati</taxon>
        <taxon>Bacillota</taxon>
        <taxon>Clostridia</taxon>
        <taxon>Eubacteriales</taxon>
        <taxon>Eubacteriaceae</taxon>
        <taxon>Eubacteriaceae incertae sedis</taxon>
        <taxon>Candidatus Allocopromorpha</taxon>
    </lineage>
</organism>
<dbReference type="GO" id="GO:0005524">
    <property type="term" value="F:ATP binding"/>
    <property type="evidence" value="ECO:0007669"/>
    <property type="project" value="UniProtKB-KW"/>
</dbReference>
<comment type="caution">
    <text evidence="9">The sequence shown here is derived from an EMBL/GenBank/DDBJ whole genome shotgun (WGS) entry which is preliminary data.</text>
</comment>
<dbReference type="PANTHER" id="PTHR32071">
    <property type="entry name" value="TRANSCRIPTIONAL REGULATORY PROTEIN"/>
    <property type="match status" value="1"/>
</dbReference>
<dbReference type="InterPro" id="IPR013767">
    <property type="entry name" value="PAS_fold"/>
</dbReference>
<dbReference type="InterPro" id="IPR025943">
    <property type="entry name" value="Sigma_54_int_dom_ATP-bd_2"/>
</dbReference>
<dbReference type="GO" id="GO:0006355">
    <property type="term" value="P:regulation of DNA-templated transcription"/>
    <property type="evidence" value="ECO:0007669"/>
    <property type="project" value="InterPro"/>
</dbReference>
<dbReference type="Gene3D" id="1.10.8.60">
    <property type="match status" value="1"/>
</dbReference>
<evidence type="ECO:0000256" key="5">
    <source>
        <dbReference type="ARBA" id="ARBA00023163"/>
    </source>
</evidence>
<dbReference type="PROSITE" id="PS00676">
    <property type="entry name" value="SIGMA54_INTERACT_2"/>
    <property type="match status" value="1"/>
</dbReference>
<keyword evidence="3" id="KW-0805">Transcription regulation</keyword>
<dbReference type="AlphaFoldDB" id="A0A9D1N583"/>
<dbReference type="Pfam" id="PF00158">
    <property type="entry name" value="Sigma54_activat"/>
    <property type="match status" value="1"/>
</dbReference>
<dbReference type="SUPFAM" id="SSF52540">
    <property type="entry name" value="P-loop containing nucleoside triphosphate hydrolases"/>
    <property type="match status" value="1"/>
</dbReference>
<sequence>MRYSAFIRQNYDILQEIIDNMRTGIWITDGEGKVLIVNNESVKTGGLTRDEVIGRTMDELLKVGYITESATLKVMASRKEECIVEELGTGGHCMTTSIPMFCQGEIDIIVSVERNISEVEKLKSLLNEQVEMKKELQKELLKFQSRKDELCGRMVTRNINMLHIREMAEDIGKIDAAVMITGESGTGKEVIADIIHKSSRRREAPFVKVNCAAIPETLMESEFFGYEQGAFTGASGNGKIGLFELADGGTLFLDEVGELSIPIQSKLLRVLQDKEVRRVGGEKSISVDIRIIAATNRDLKAEVAKGTFRKDLYYRLFVVPIALPPLRERKEDIELLTKHFLDIFNKQYNMKKTIGPEAMGIMERYQWPGNVRELRNVVERLVVSGAG</sequence>
<reference evidence="9" key="2">
    <citation type="journal article" date="2021" name="PeerJ">
        <title>Extensive microbial diversity within the chicken gut microbiome revealed by metagenomics and culture.</title>
        <authorList>
            <person name="Gilroy R."/>
            <person name="Ravi A."/>
            <person name="Getino M."/>
            <person name="Pursley I."/>
            <person name="Horton D.L."/>
            <person name="Alikhan N.F."/>
            <person name="Baker D."/>
            <person name="Gharbi K."/>
            <person name="Hall N."/>
            <person name="Watson M."/>
            <person name="Adriaenssens E.M."/>
            <person name="Foster-Nyarko E."/>
            <person name="Jarju S."/>
            <person name="Secka A."/>
            <person name="Antonio M."/>
            <person name="Oren A."/>
            <person name="Chaudhuri R.R."/>
            <person name="La Ragione R."/>
            <person name="Hildebrand F."/>
            <person name="Pallen M.J."/>
        </authorList>
    </citation>
    <scope>NUCLEOTIDE SEQUENCE</scope>
    <source>
        <strain evidence="9">ChiSjej4B22-8349</strain>
    </source>
</reference>
<dbReference type="InterPro" id="IPR025944">
    <property type="entry name" value="Sigma_54_int_dom_CS"/>
</dbReference>
<dbReference type="Proteomes" id="UP000824130">
    <property type="component" value="Unassembled WGS sequence"/>
</dbReference>
<dbReference type="SUPFAM" id="SSF55785">
    <property type="entry name" value="PYP-like sensor domain (PAS domain)"/>
    <property type="match status" value="1"/>
</dbReference>
<evidence type="ECO:0000256" key="4">
    <source>
        <dbReference type="ARBA" id="ARBA00023125"/>
    </source>
</evidence>
<gene>
    <name evidence="9" type="ORF">IAD25_01245</name>
</gene>
<dbReference type="EMBL" id="DVOB01000030">
    <property type="protein sequence ID" value="HIU95325.1"/>
    <property type="molecule type" value="Genomic_DNA"/>
</dbReference>
<dbReference type="PROSITE" id="PS50112">
    <property type="entry name" value="PAS"/>
    <property type="match status" value="1"/>
</dbReference>
<evidence type="ECO:0000313" key="9">
    <source>
        <dbReference type="EMBL" id="HIU95325.1"/>
    </source>
</evidence>
<dbReference type="InterPro" id="IPR002078">
    <property type="entry name" value="Sigma_54_int"/>
</dbReference>
<keyword evidence="6" id="KW-0175">Coiled coil</keyword>
<dbReference type="InterPro" id="IPR027417">
    <property type="entry name" value="P-loop_NTPase"/>
</dbReference>
<keyword evidence="1" id="KW-0547">Nucleotide-binding</keyword>
<evidence type="ECO:0000256" key="3">
    <source>
        <dbReference type="ARBA" id="ARBA00023015"/>
    </source>
</evidence>
<dbReference type="Gene3D" id="3.30.450.20">
    <property type="entry name" value="PAS domain"/>
    <property type="match status" value="1"/>
</dbReference>
<feature type="domain" description="PAS" evidence="8">
    <location>
        <begin position="10"/>
        <end position="57"/>
    </location>
</feature>